<sequence length="120" mass="12449">MAAVPSGAAVAASAAAAISHSARPTAGMGAPTRAPPAQHQSRAGQTAACMANPGHPAVGRPPPARVGYYELERTIGKGNFAVVKLATHVITKAKVRRRSYRTNRQPFRAVISLSPFISPL</sequence>
<dbReference type="EMBL" id="CM040467">
    <property type="protein sequence ID" value="MCI4385602.1"/>
    <property type="molecule type" value="Genomic_DNA"/>
</dbReference>
<evidence type="ECO:0000313" key="1">
    <source>
        <dbReference type="EMBL" id="MCI4385602.1"/>
    </source>
</evidence>
<comment type="caution">
    <text evidence="1">The sequence shown here is derived from an EMBL/GenBank/DDBJ whole genome shotgun (WGS) entry which is preliminary data.</text>
</comment>
<protein>
    <submittedName>
        <fullName evidence="1">Uncharacterized protein</fullName>
    </submittedName>
</protein>
<keyword evidence="2" id="KW-1185">Reference proteome</keyword>
<gene>
    <name evidence="1" type="ORF">PGIGA_G00052440</name>
</gene>
<accession>A0ACC5X300</accession>
<name>A0ACC5X300_PANGG</name>
<dbReference type="Proteomes" id="UP000829447">
    <property type="component" value="Linkage Group LG14"/>
</dbReference>
<evidence type="ECO:0000313" key="2">
    <source>
        <dbReference type="Proteomes" id="UP000829447"/>
    </source>
</evidence>
<organism evidence="1 2">
    <name type="scientific">Pangasianodon gigas</name>
    <name type="common">Mekong giant catfish</name>
    <name type="synonym">Pangasius gigas</name>
    <dbReference type="NCBI Taxonomy" id="30993"/>
    <lineage>
        <taxon>Eukaryota</taxon>
        <taxon>Metazoa</taxon>
        <taxon>Chordata</taxon>
        <taxon>Craniata</taxon>
        <taxon>Vertebrata</taxon>
        <taxon>Euteleostomi</taxon>
        <taxon>Actinopterygii</taxon>
        <taxon>Neopterygii</taxon>
        <taxon>Teleostei</taxon>
        <taxon>Ostariophysi</taxon>
        <taxon>Siluriformes</taxon>
        <taxon>Pangasiidae</taxon>
        <taxon>Pangasianodon</taxon>
    </lineage>
</organism>
<proteinExistence type="predicted"/>
<reference evidence="1 2" key="1">
    <citation type="journal article" date="2022" name="bioRxiv">
        <title>An ancient truncated duplication of the anti-Mullerian hormone receptor type 2 gene is a potential conserved master sex determinant in the Pangasiidae catfish family.</title>
        <authorList>
            <person name="Wen M."/>
            <person name="Pan Q."/>
            <person name="Jouanno E."/>
            <person name="Montfort J."/>
            <person name="Zahm M."/>
            <person name="Cabau C."/>
            <person name="Klopp C."/>
            <person name="Iampietro C."/>
            <person name="Roques C."/>
            <person name="Bouchez O."/>
            <person name="Castinel A."/>
            <person name="Donnadieu C."/>
            <person name="Parrinello H."/>
            <person name="Poncet C."/>
            <person name="Belmonte E."/>
            <person name="Gautier V."/>
            <person name="Avarre J.-C."/>
            <person name="Dugue R."/>
            <person name="Gustiano R."/>
            <person name="Ha T.T.T."/>
            <person name="Campet M."/>
            <person name="Sriphairoj K."/>
            <person name="Ribolli J."/>
            <person name="de Almeida F.L."/>
            <person name="Desvignes T."/>
            <person name="Postlethwait J.H."/>
            <person name="Bucao C.F."/>
            <person name="Robinson-Rechavi M."/>
            <person name="Bobe J."/>
            <person name="Herpin A."/>
            <person name="Guiguen Y."/>
        </authorList>
    </citation>
    <scope>NUCLEOTIDE SEQUENCE [LARGE SCALE GENOMIC DNA]</scope>
    <source>
        <strain evidence="1">YG-Dec2019</strain>
    </source>
</reference>